<dbReference type="SMART" id="SM00641">
    <property type="entry name" value="Glyco_25"/>
    <property type="match status" value="1"/>
</dbReference>
<dbReference type="OrthoDB" id="2327954at2"/>
<evidence type="ECO:0000256" key="4">
    <source>
        <dbReference type="SAM" id="SignalP"/>
    </source>
</evidence>
<dbReference type="InterPro" id="IPR002053">
    <property type="entry name" value="Glyco_hydro_25"/>
</dbReference>
<reference evidence="6" key="1">
    <citation type="journal article" date="2014" name="Genome Announc.">
        <title>Draft genome sequence of Weissella oryzae SG25T, isolated from fermented rice grains.</title>
        <authorList>
            <person name="Tanizawa Y."/>
            <person name="Fujisawa T."/>
            <person name="Mochizuki T."/>
            <person name="Kaminuma E."/>
            <person name="Suzuki Y."/>
            <person name="Nakamura Y."/>
            <person name="Tohno M."/>
        </authorList>
    </citation>
    <scope>NUCLEOTIDE SEQUENCE [LARGE SCALE GENOMIC DNA]</scope>
    <source>
        <strain evidence="6">DSM 25784 / JCM 18191 / LMG 30913 / SG25</strain>
    </source>
</reference>
<dbReference type="RefSeq" id="WP_027698657.1">
    <property type="nucleotide sequence ID" value="NZ_DF820487.1"/>
</dbReference>
<name>A0A069CTI2_WEIOS</name>
<dbReference type="Gene3D" id="2.40.50.670">
    <property type="match status" value="1"/>
</dbReference>
<keyword evidence="2" id="KW-0378">Hydrolase</keyword>
<proteinExistence type="inferred from homology"/>
<keyword evidence="3" id="KW-0326">Glycosidase</keyword>
<organism evidence="5 6">
    <name type="scientific">Weissella oryzae (strain DSM 25784 / JCM 18191 / LMG 30913 / SG25)</name>
    <dbReference type="NCBI Taxonomy" id="1329250"/>
    <lineage>
        <taxon>Bacteria</taxon>
        <taxon>Bacillati</taxon>
        <taxon>Bacillota</taxon>
        <taxon>Bacilli</taxon>
        <taxon>Lactobacillales</taxon>
        <taxon>Lactobacillaceae</taxon>
        <taxon>Weissella</taxon>
    </lineage>
</organism>
<dbReference type="PANTHER" id="PTHR34135:SF2">
    <property type="entry name" value="LYSOZYME"/>
    <property type="match status" value="1"/>
</dbReference>
<dbReference type="STRING" id="1329250.WOSG25_040030"/>
<dbReference type="EMBL" id="DF820487">
    <property type="protein sequence ID" value="GAK30563.1"/>
    <property type="molecule type" value="Genomic_DNA"/>
</dbReference>
<evidence type="ECO:0000313" key="6">
    <source>
        <dbReference type="Proteomes" id="UP000030643"/>
    </source>
</evidence>
<dbReference type="Pfam" id="PF01183">
    <property type="entry name" value="Glyco_hydro_25"/>
    <property type="match status" value="1"/>
</dbReference>
<evidence type="ECO:0000256" key="3">
    <source>
        <dbReference type="ARBA" id="ARBA00023295"/>
    </source>
</evidence>
<dbReference type="GO" id="GO:0016052">
    <property type="term" value="P:carbohydrate catabolic process"/>
    <property type="evidence" value="ECO:0007669"/>
    <property type="project" value="TreeGrafter"/>
</dbReference>
<evidence type="ECO:0000256" key="2">
    <source>
        <dbReference type="ARBA" id="ARBA00022801"/>
    </source>
</evidence>
<sequence>MNKFKILAVATATAFLFAGGMAVTNDSVHADSYGTDVSSHQGNYLADNWDFAIVKSTEGTSYTNPYMYSQSLETQQKGKHLGYYHYLRSDTDVIAQAHYFVNSLSAADIANPDVTLWLDFEEGAVDGNHFTGNEPKQFMDEVQQLTGKKVGIYTSYFFAKGANGRFDWSDIADHPLWVAFYPYMGNTTLTPEIKEWAENQMLNIPWWNKVSFYQYGDGGGYDWDYLYGNWSELTGSTGNGANDNSSITQPNTNKTDTVSLDGVYVVDSWKTYNSAWYARNDDMSIPVADYNNDIPVQSMTLTDRYGNALSNQVAQGNNGLMEYFTLNDNYKVLSRVGNSIEIEMNGEPVWLKLAYVK</sequence>
<dbReference type="AlphaFoldDB" id="A0A069CTI2"/>
<gene>
    <name evidence="5" type="ORF">WOSG25_040030</name>
</gene>
<dbReference type="Proteomes" id="UP000030643">
    <property type="component" value="Unassembled WGS sequence"/>
</dbReference>
<dbReference type="SUPFAM" id="SSF51445">
    <property type="entry name" value="(Trans)glycosidases"/>
    <property type="match status" value="1"/>
</dbReference>
<keyword evidence="6" id="KW-1185">Reference proteome</keyword>
<dbReference type="Gene3D" id="3.20.20.80">
    <property type="entry name" value="Glycosidases"/>
    <property type="match status" value="1"/>
</dbReference>
<dbReference type="GO" id="GO:0009253">
    <property type="term" value="P:peptidoglycan catabolic process"/>
    <property type="evidence" value="ECO:0007669"/>
    <property type="project" value="InterPro"/>
</dbReference>
<evidence type="ECO:0000256" key="1">
    <source>
        <dbReference type="ARBA" id="ARBA00010646"/>
    </source>
</evidence>
<feature type="chain" id="PRO_5039024346" evidence="4">
    <location>
        <begin position="23"/>
        <end position="357"/>
    </location>
</feature>
<comment type="similarity">
    <text evidence="1">Belongs to the glycosyl hydrolase 25 family.</text>
</comment>
<dbReference type="PANTHER" id="PTHR34135">
    <property type="entry name" value="LYSOZYME"/>
    <property type="match status" value="1"/>
</dbReference>
<feature type="signal peptide" evidence="4">
    <location>
        <begin position="1"/>
        <end position="22"/>
    </location>
</feature>
<protein>
    <submittedName>
        <fullName evidence="5">Lysin</fullName>
    </submittedName>
</protein>
<dbReference type="PROSITE" id="PS51904">
    <property type="entry name" value="GLYCOSYL_HYDROL_F25_2"/>
    <property type="match status" value="1"/>
</dbReference>
<accession>A0A069CTI2</accession>
<keyword evidence="4" id="KW-0732">Signal</keyword>
<dbReference type="InterPro" id="IPR017853">
    <property type="entry name" value="GH"/>
</dbReference>
<evidence type="ECO:0000313" key="5">
    <source>
        <dbReference type="EMBL" id="GAK30563.1"/>
    </source>
</evidence>
<dbReference type="InterPro" id="IPR018077">
    <property type="entry name" value="Glyco_hydro_fam25_subgr"/>
</dbReference>
<dbReference type="GO" id="GO:0016998">
    <property type="term" value="P:cell wall macromolecule catabolic process"/>
    <property type="evidence" value="ECO:0007669"/>
    <property type="project" value="InterPro"/>
</dbReference>
<dbReference type="InterPro" id="IPR038263">
    <property type="entry name" value="Lytic_exo_TRD_sf"/>
</dbReference>
<dbReference type="CDD" id="cd00599">
    <property type="entry name" value="GH25_muramidase"/>
    <property type="match status" value="1"/>
</dbReference>
<dbReference type="GO" id="GO:0003796">
    <property type="term" value="F:lysozyme activity"/>
    <property type="evidence" value="ECO:0007669"/>
    <property type="project" value="InterPro"/>
</dbReference>
<dbReference type="eggNOG" id="COG3757">
    <property type="taxonomic scope" value="Bacteria"/>
</dbReference>